<dbReference type="EMBL" id="UZAE01000533">
    <property type="protein sequence ID" value="VDN97250.1"/>
    <property type="molecule type" value="Genomic_DNA"/>
</dbReference>
<feature type="domain" description="DUF4200" evidence="4">
    <location>
        <begin position="245"/>
        <end position="362"/>
    </location>
</feature>
<evidence type="ECO:0000313" key="6">
    <source>
        <dbReference type="Proteomes" id="UP000278807"/>
    </source>
</evidence>
<dbReference type="WBParaSite" id="HNAJ_0000139201-mRNA-1">
    <property type="protein sequence ID" value="HNAJ_0000139201-mRNA-1"/>
    <property type="gene ID" value="HNAJ_0000139201"/>
</dbReference>
<name>A0A0R3T335_RODNA</name>
<sequence>MKKISLWSSPPPVLISPHDSGQKISINYPTRASFLHYLNKLEAPKSSSSRLLLDKRLAPKYMLEDCPKFNIFKLAKNDPTKELKRQANEKKIAERARYTQMGSAFKKIPKNYRQPFTAVNELKEFVHHENISEIYTHGRLFGPQRLTFQPKNKHNVPLFQKEKSIKFEIPESIESGSKNDEKSSDESLMSKGTGSVSSTSSYSDSFSEKGAPLFNRSSFQTVSGNKISVWVADIYHDNFSKTRSFIEDRKNICLMNLSTRLNEQVIARLNNRSQEETNYLALAEGELISQREDHDRFIQELTLRTTESIKRAEEANSKRVHRKDMLKRFTHRINAMEAEYIKLEDEYKRLKTYKDFLDSVAKDVEAKRESTRMAALKLSLISEEKKEREEQEVGKTQNSEVISDIFETPLDFIDLLTELESDNLTLIESIQEQDEVLELLRFKIKKVEKLLDAQKSTWDEYISRQENINADLLKSAAEIESARSQIKTFSQLKRYEAFALGSLDQFDPPWLKDDKANRKLDKVVDKSTIEQLLDVLQKQINKIYCKVFRKEKSTKLGIIVMLKNLESTMDDLDKRQLKYDRMAVLKAKKVVDEYNRAVAREHRRAIEERTNEIRRKKAFERSLEPPKYHRGRRVIERSLPPACKRRVLKTEKEETSADDDNKDAYLFK</sequence>
<keyword evidence="1 2" id="KW-0175">Coiled coil</keyword>
<dbReference type="OrthoDB" id="10264063at2759"/>
<gene>
    <name evidence="5" type="ORF">HNAJ_LOCUS1391</name>
</gene>
<evidence type="ECO:0000256" key="1">
    <source>
        <dbReference type="ARBA" id="ARBA00023054"/>
    </source>
</evidence>
<protein>
    <submittedName>
        <fullName evidence="7">DUF4200 domain-containing protein</fullName>
    </submittedName>
</protein>
<feature type="compositionally biased region" description="Low complexity" evidence="3">
    <location>
        <begin position="190"/>
        <end position="203"/>
    </location>
</feature>
<dbReference type="STRING" id="102285.A0A0R3T335"/>
<dbReference type="PANTHER" id="PTHR21683">
    <property type="entry name" value="COILED-COIL DOMAIN-CONTAINING PROTEIN 42 LIKE-2-LIKE-RELATED"/>
    <property type="match status" value="1"/>
</dbReference>
<organism evidence="7">
    <name type="scientific">Rodentolepis nana</name>
    <name type="common">Dwarf tapeworm</name>
    <name type="synonym">Hymenolepis nana</name>
    <dbReference type="NCBI Taxonomy" id="102285"/>
    <lineage>
        <taxon>Eukaryota</taxon>
        <taxon>Metazoa</taxon>
        <taxon>Spiralia</taxon>
        <taxon>Lophotrochozoa</taxon>
        <taxon>Platyhelminthes</taxon>
        <taxon>Cestoda</taxon>
        <taxon>Eucestoda</taxon>
        <taxon>Cyclophyllidea</taxon>
        <taxon>Hymenolepididae</taxon>
        <taxon>Rodentolepis</taxon>
    </lineage>
</organism>
<dbReference type="Pfam" id="PF13863">
    <property type="entry name" value="DUF4200"/>
    <property type="match status" value="1"/>
</dbReference>
<reference evidence="7" key="1">
    <citation type="submission" date="2017-02" db="UniProtKB">
        <authorList>
            <consortium name="WormBaseParasite"/>
        </authorList>
    </citation>
    <scope>IDENTIFICATION</scope>
</reference>
<dbReference type="PANTHER" id="PTHR21683:SF3">
    <property type="entry name" value="CILIA AND FLAGELLA ASSOCIATED PROTEIN 100"/>
    <property type="match status" value="1"/>
</dbReference>
<keyword evidence="6" id="KW-1185">Reference proteome</keyword>
<feature type="region of interest" description="Disordered" evidence="3">
    <location>
        <begin position="170"/>
        <end position="203"/>
    </location>
</feature>
<feature type="region of interest" description="Disordered" evidence="3">
    <location>
        <begin position="646"/>
        <end position="668"/>
    </location>
</feature>
<evidence type="ECO:0000313" key="7">
    <source>
        <dbReference type="WBParaSite" id="HNAJ_0000139201-mRNA-1"/>
    </source>
</evidence>
<dbReference type="Proteomes" id="UP000278807">
    <property type="component" value="Unassembled WGS sequence"/>
</dbReference>
<dbReference type="GO" id="GO:0005856">
    <property type="term" value="C:cytoskeleton"/>
    <property type="evidence" value="ECO:0007669"/>
    <property type="project" value="UniProtKB-ARBA"/>
</dbReference>
<proteinExistence type="predicted"/>
<feature type="coiled-coil region" evidence="2">
    <location>
        <begin position="326"/>
        <end position="353"/>
    </location>
</feature>
<evidence type="ECO:0000256" key="2">
    <source>
        <dbReference type="SAM" id="Coils"/>
    </source>
</evidence>
<reference evidence="5 6" key="2">
    <citation type="submission" date="2018-11" db="EMBL/GenBank/DDBJ databases">
        <authorList>
            <consortium name="Pathogen Informatics"/>
        </authorList>
    </citation>
    <scope>NUCLEOTIDE SEQUENCE [LARGE SCALE GENOMIC DNA]</scope>
</reference>
<evidence type="ECO:0000256" key="3">
    <source>
        <dbReference type="SAM" id="MobiDB-lite"/>
    </source>
</evidence>
<dbReference type="InterPro" id="IPR051147">
    <property type="entry name" value="CFAP_domain-containing"/>
</dbReference>
<dbReference type="AlphaFoldDB" id="A0A0R3T335"/>
<dbReference type="InterPro" id="IPR025252">
    <property type="entry name" value="DUF4200"/>
</dbReference>
<accession>A0A0R3T335</accession>
<evidence type="ECO:0000259" key="4">
    <source>
        <dbReference type="Pfam" id="PF13863"/>
    </source>
</evidence>
<evidence type="ECO:0000313" key="5">
    <source>
        <dbReference type="EMBL" id="VDN97250.1"/>
    </source>
</evidence>